<evidence type="ECO:0000313" key="2">
    <source>
        <dbReference type="EMBL" id="SDC13958.1"/>
    </source>
</evidence>
<evidence type="ECO:0000313" key="3">
    <source>
        <dbReference type="Proteomes" id="UP000242501"/>
    </source>
</evidence>
<dbReference type="RefSeq" id="WP_092749374.1">
    <property type="nucleotide sequence ID" value="NZ_FMYL01000010.1"/>
</dbReference>
<dbReference type="OrthoDB" id="8610451at2"/>
<dbReference type="AlphaFoldDB" id="A0A1G6J5D0"/>
<gene>
    <name evidence="2" type="ORF">SAMN05421733_11024</name>
</gene>
<dbReference type="InterPro" id="IPR021729">
    <property type="entry name" value="DUF3298"/>
</dbReference>
<protein>
    <recommendedName>
        <fullName evidence="1">DUF3298 domain-containing protein</fullName>
    </recommendedName>
</protein>
<dbReference type="Gene3D" id="3.30.565.40">
    <property type="entry name" value="Fervidobacterium nodosum Rt17-B1 like"/>
    <property type="match status" value="1"/>
</dbReference>
<dbReference type="Proteomes" id="UP000242501">
    <property type="component" value="Unassembled WGS sequence"/>
</dbReference>
<keyword evidence="3" id="KW-1185">Reference proteome</keyword>
<dbReference type="Gene3D" id="3.90.640.20">
    <property type="entry name" value="Heat-shock cognate protein, ATPase"/>
    <property type="match status" value="1"/>
</dbReference>
<dbReference type="EMBL" id="FMYL01000010">
    <property type="protein sequence ID" value="SDC13958.1"/>
    <property type="molecule type" value="Genomic_DNA"/>
</dbReference>
<dbReference type="STRING" id="1219383.SAMN05421733_11024"/>
<name>A0A1G6J5D0_9GAMM</name>
<organism evidence="2 3">
    <name type="scientific">Acinetobacter boissieri</name>
    <dbReference type="NCBI Taxonomy" id="1219383"/>
    <lineage>
        <taxon>Bacteria</taxon>
        <taxon>Pseudomonadati</taxon>
        <taxon>Pseudomonadota</taxon>
        <taxon>Gammaproteobacteria</taxon>
        <taxon>Moraxellales</taxon>
        <taxon>Moraxellaceae</taxon>
        <taxon>Acinetobacter</taxon>
    </lineage>
</organism>
<dbReference type="PROSITE" id="PS51257">
    <property type="entry name" value="PROKAR_LIPOPROTEIN"/>
    <property type="match status" value="1"/>
</dbReference>
<sequence length="294" mass="33472">MMYNTQKNNKLYAIIFCCLLTACQKPPVVVDDNSSKDTVVKSKPQQPEFNAEITPIALQQSSCDNRRCAEFSIAHLISNQKFIDQTLEQATLDLLKQKLDLRFVDETTANDLSTPNQGNSLSFNEQVQRCADAFFQLDQAFNQVNSNMHASFVIQVERQSHVGNLVTIVLKAHDFLGGAHASNGEYYFIFDLAKKQQLTLESILLPNQKNALKALLYTQFKDWVLAEKLADQVENYEQAWPFKVSHNFYFNEKGLVLQYNEYDIAPYAMGAPSFIIPYAQLEGILQPQFLPTQH</sequence>
<dbReference type="InterPro" id="IPR037126">
    <property type="entry name" value="PdaC/RsiV-like_sf"/>
</dbReference>
<feature type="domain" description="DUF3298" evidence="1">
    <location>
        <begin position="203"/>
        <end position="278"/>
    </location>
</feature>
<accession>A0A1G6J5D0</accession>
<dbReference type="Pfam" id="PF11738">
    <property type="entry name" value="DUF3298"/>
    <property type="match status" value="1"/>
</dbReference>
<proteinExistence type="predicted"/>
<evidence type="ECO:0000259" key="1">
    <source>
        <dbReference type="Pfam" id="PF11738"/>
    </source>
</evidence>
<reference evidence="3" key="1">
    <citation type="submission" date="2016-09" db="EMBL/GenBank/DDBJ databases">
        <authorList>
            <person name="Varghese N."/>
            <person name="Submissions S."/>
        </authorList>
    </citation>
    <scope>NUCLEOTIDE SEQUENCE [LARGE SCALE GENOMIC DNA]</scope>
    <source>
        <strain evidence="3">ANC 4422</strain>
    </source>
</reference>